<proteinExistence type="predicted"/>
<gene>
    <name evidence="1" type="primary">80</name>
    <name evidence="1" type="ORF">SEA_SUCCESS_80</name>
</gene>
<reference evidence="1" key="1">
    <citation type="submission" date="2022-10" db="EMBL/GenBank/DDBJ databases">
        <authorList>
            <person name="Roth M.A."/>
            <person name="Wohlstadter N.E."/>
            <person name="Arguedas X."/>
            <person name="Leighton H.R."/>
            <person name="Msuya J.A."/>
            <person name="Pravda N."/>
            <person name="Shaffer C.D."/>
            <person name="Weston-Hafer K.A."/>
            <person name="Russell D.A."/>
            <person name="Jacobs-Sera D."/>
            <person name="Hatfull G.F."/>
        </authorList>
    </citation>
    <scope>NUCLEOTIDE SEQUENCE</scope>
</reference>
<protein>
    <submittedName>
        <fullName evidence="1">Uncharacterized protein</fullName>
    </submittedName>
</protein>
<dbReference type="RefSeq" id="YP_010755604.1">
    <property type="nucleotide sequence ID" value="NC_073472.1"/>
</dbReference>
<dbReference type="Proteomes" id="UP001163413">
    <property type="component" value="Segment"/>
</dbReference>
<sequence length="124" mass="13600">MSLGHGGKGHTSVPLARVTSERKAMDHDRMAVGLDSIGAVRVDILWTPGKEGVELNLRDAETLVPYHIWEAPRLAIMPYTPEPGTLHSASRCILGSVPEPTFWTAYAYSLACRNGFTWVPEKLA</sequence>
<evidence type="ECO:0000313" key="2">
    <source>
        <dbReference type="Proteomes" id="UP001163413"/>
    </source>
</evidence>
<dbReference type="GeneID" id="80020272"/>
<organism evidence="1 2">
    <name type="scientific">Streptomyces phage Success</name>
    <dbReference type="NCBI Taxonomy" id="2999013"/>
    <lineage>
        <taxon>Viruses</taxon>
        <taxon>Duplodnaviria</taxon>
        <taxon>Heunggongvirae</taxon>
        <taxon>Uroviricota</taxon>
        <taxon>Caudoviricetes</taxon>
        <taxon>Successvirus</taxon>
        <taxon>Successvirus success</taxon>
    </lineage>
</organism>
<dbReference type="KEGG" id="vg:80020272"/>
<name>A0A9E8M5Z2_9CAUD</name>
<keyword evidence="2" id="KW-1185">Reference proteome</keyword>
<evidence type="ECO:0000313" key="1">
    <source>
        <dbReference type="EMBL" id="WAB08859.1"/>
    </source>
</evidence>
<accession>A0A9E8M5Z2</accession>
<dbReference type="EMBL" id="OP751148">
    <property type="protein sequence ID" value="WAB08859.1"/>
    <property type="molecule type" value="Genomic_DNA"/>
</dbReference>